<dbReference type="AlphaFoldDB" id="K1Q4H4"/>
<dbReference type="InterPro" id="IPR026508">
    <property type="entry name" value="TMEM164"/>
</dbReference>
<sequence>MLCPWVSDPFYGPCYRICAMTHQALLIPTVGKFYTWLSQQFLTPSARDEEVSVFSIDWSARPPHWTISEGRME</sequence>
<reference evidence="1" key="1">
    <citation type="journal article" date="2012" name="Nature">
        <title>The oyster genome reveals stress adaptation and complexity of shell formation.</title>
        <authorList>
            <person name="Zhang G."/>
            <person name="Fang X."/>
            <person name="Guo X."/>
            <person name="Li L."/>
            <person name="Luo R."/>
            <person name="Xu F."/>
            <person name="Yang P."/>
            <person name="Zhang L."/>
            <person name="Wang X."/>
            <person name="Qi H."/>
            <person name="Xiong Z."/>
            <person name="Que H."/>
            <person name="Xie Y."/>
            <person name="Holland P.W."/>
            <person name="Paps J."/>
            <person name="Zhu Y."/>
            <person name="Wu F."/>
            <person name="Chen Y."/>
            <person name="Wang J."/>
            <person name="Peng C."/>
            <person name="Meng J."/>
            <person name="Yang L."/>
            <person name="Liu J."/>
            <person name="Wen B."/>
            <person name="Zhang N."/>
            <person name="Huang Z."/>
            <person name="Zhu Q."/>
            <person name="Feng Y."/>
            <person name="Mount A."/>
            <person name="Hedgecock D."/>
            <person name="Xu Z."/>
            <person name="Liu Y."/>
            <person name="Domazet-Loso T."/>
            <person name="Du Y."/>
            <person name="Sun X."/>
            <person name="Zhang S."/>
            <person name="Liu B."/>
            <person name="Cheng P."/>
            <person name="Jiang X."/>
            <person name="Li J."/>
            <person name="Fan D."/>
            <person name="Wang W."/>
            <person name="Fu W."/>
            <person name="Wang T."/>
            <person name="Wang B."/>
            <person name="Zhang J."/>
            <person name="Peng Z."/>
            <person name="Li Y."/>
            <person name="Li N."/>
            <person name="Wang J."/>
            <person name="Chen M."/>
            <person name="He Y."/>
            <person name="Tan F."/>
            <person name="Song X."/>
            <person name="Zheng Q."/>
            <person name="Huang R."/>
            <person name="Yang H."/>
            <person name="Du X."/>
            <person name="Chen L."/>
            <person name="Yang M."/>
            <person name="Gaffney P.M."/>
            <person name="Wang S."/>
            <person name="Luo L."/>
            <person name="She Z."/>
            <person name="Ming Y."/>
            <person name="Huang W."/>
            <person name="Zhang S."/>
            <person name="Huang B."/>
            <person name="Zhang Y."/>
            <person name="Qu T."/>
            <person name="Ni P."/>
            <person name="Miao G."/>
            <person name="Wang J."/>
            <person name="Wang Q."/>
            <person name="Steinberg C.E."/>
            <person name="Wang H."/>
            <person name="Li N."/>
            <person name="Qian L."/>
            <person name="Zhang G."/>
            <person name="Li Y."/>
            <person name="Yang H."/>
            <person name="Liu X."/>
            <person name="Wang J."/>
            <person name="Yin Y."/>
            <person name="Wang J."/>
        </authorList>
    </citation>
    <scope>NUCLEOTIDE SEQUENCE [LARGE SCALE GENOMIC DNA]</scope>
    <source>
        <strain evidence="1">05x7-T-G4-1.051#20</strain>
    </source>
</reference>
<name>K1Q4H4_MAGGI</name>
<gene>
    <name evidence="1" type="ORF">CGI_10018086</name>
</gene>
<dbReference type="InParanoid" id="K1Q4H4"/>
<organism evidence="1">
    <name type="scientific">Magallana gigas</name>
    <name type="common">Pacific oyster</name>
    <name type="synonym">Crassostrea gigas</name>
    <dbReference type="NCBI Taxonomy" id="29159"/>
    <lineage>
        <taxon>Eukaryota</taxon>
        <taxon>Metazoa</taxon>
        <taxon>Spiralia</taxon>
        <taxon>Lophotrochozoa</taxon>
        <taxon>Mollusca</taxon>
        <taxon>Bivalvia</taxon>
        <taxon>Autobranchia</taxon>
        <taxon>Pteriomorphia</taxon>
        <taxon>Ostreida</taxon>
        <taxon>Ostreoidea</taxon>
        <taxon>Ostreidae</taxon>
        <taxon>Magallana</taxon>
    </lineage>
</organism>
<evidence type="ECO:0000313" key="1">
    <source>
        <dbReference type="EMBL" id="EKC28788.1"/>
    </source>
</evidence>
<dbReference type="PANTHER" id="PTHR20948:SF2">
    <property type="entry name" value="TRANSMEMBRANE PROTEIN 164"/>
    <property type="match status" value="1"/>
</dbReference>
<dbReference type="HOGENOM" id="CLU_2707204_0_0_1"/>
<accession>K1Q4H4</accession>
<dbReference type="EMBL" id="JH817502">
    <property type="protein sequence ID" value="EKC28788.1"/>
    <property type="molecule type" value="Genomic_DNA"/>
</dbReference>
<dbReference type="PANTHER" id="PTHR20948">
    <property type="entry name" value="TRANSMEMBRANE PROTEIN 164"/>
    <property type="match status" value="1"/>
</dbReference>
<proteinExistence type="predicted"/>
<protein>
    <submittedName>
        <fullName evidence="1">Uncharacterized protein</fullName>
    </submittedName>
</protein>